<keyword evidence="4 6" id="KW-1133">Transmembrane helix</keyword>
<dbReference type="OMA" id="RTSNHER"/>
<evidence type="ECO:0000256" key="6">
    <source>
        <dbReference type="SAM" id="Phobius"/>
    </source>
</evidence>
<dbReference type="PANTHER" id="PTHR23504:SF15">
    <property type="entry name" value="MAJOR FACILITATOR SUPERFAMILY (MFS) PROFILE DOMAIN-CONTAINING PROTEIN"/>
    <property type="match status" value="1"/>
</dbReference>
<feature type="transmembrane region" description="Helical" evidence="6">
    <location>
        <begin position="97"/>
        <end position="120"/>
    </location>
</feature>
<protein>
    <submittedName>
        <fullName evidence="7">Protein ZINC INDUCED FACILITATOR-LIKE 1</fullName>
    </submittedName>
</protein>
<dbReference type="PANTHER" id="PTHR23504">
    <property type="entry name" value="MAJOR FACILITATOR SUPERFAMILY DOMAIN-CONTAINING PROTEIN 10"/>
    <property type="match status" value="1"/>
</dbReference>
<evidence type="ECO:0000256" key="2">
    <source>
        <dbReference type="ARBA" id="ARBA00022448"/>
    </source>
</evidence>
<accession>A0A1C7M8A1</accession>
<proteinExistence type="predicted"/>
<dbReference type="OrthoDB" id="419616at2759"/>
<dbReference type="SUPFAM" id="SSF103473">
    <property type="entry name" value="MFS general substrate transporter"/>
    <property type="match status" value="1"/>
</dbReference>
<name>A0A1C7M8A1_GRIFR</name>
<evidence type="ECO:0000313" key="8">
    <source>
        <dbReference type="Proteomes" id="UP000092993"/>
    </source>
</evidence>
<reference evidence="7 8" key="1">
    <citation type="submission" date="2016-03" db="EMBL/GenBank/DDBJ databases">
        <title>Whole genome sequencing of Grifola frondosa 9006-11.</title>
        <authorList>
            <person name="Min B."/>
            <person name="Park H."/>
            <person name="Kim J.-G."/>
            <person name="Cho H."/>
            <person name="Oh Y.-L."/>
            <person name="Kong W.-S."/>
            <person name="Choi I.-G."/>
        </authorList>
    </citation>
    <scope>NUCLEOTIDE SEQUENCE [LARGE SCALE GENOMIC DNA]</scope>
    <source>
        <strain evidence="7 8">9006-11</strain>
    </source>
</reference>
<dbReference type="Proteomes" id="UP000092993">
    <property type="component" value="Unassembled WGS sequence"/>
</dbReference>
<dbReference type="EMBL" id="LUGG01000009">
    <property type="protein sequence ID" value="OBZ72619.1"/>
    <property type="molecule type" value="Genomic_DNA"/>
</dbReference>
<feature type="transmembrane region" description="Helical" evidence="6">
    <location>
        <begin position="65"/>
        <end position="85"/>
    </location>
</feature>
<evidence type="ECO:0000256" key="4">
    <source>
        <dbReference type="ARBA" id="ARBA00022989"/>
    </source>
</evidence>
<keyword evidence="2" id="KW-0813">Transport</keyword>
<keyword evidence="8" id="KW-1185">Reference proteome</keyword>
<organism evidence="7 8">
    <name type="scientific">Grifola frondosa</name>
    <name type="common">Maitake</name>
    <name type="synonym">Polyporus frondosus</name>
    <dbReference type="NCBI Taxonomy" id="5627"/>
    <lineage>
        <taxon>Eukaryota</taxon>
        <taxon>Fungi</taxon>
        <taxon>Dikarya</taxon>
        <taxon>Basidiomycota</taxon>
        <taxon>Agaricomycotina</taxon>
        <taxon>Agaricomycetes</taxon>
        <taxon>Polyporales</taxon>
        <taxon>Grifolaceae</taxon>
        <taxon>Grifola</taxon>
    </lineage>
</organism>
<dbReference type="Gene3D" id="1.20.1250.20">
    <property type="entry name" value="MFS general substrate transporter like domains"/>
    <property type="match status" value="1"/>
</dbReference>
<feature type="transmembrane region" description="Helical" evidence="6">
    <location>
        <begin position="132"/>
        <end position="155"/>
    </location>
</feature>
<evidence type="ECO:0000313" key="7">
    <source>
        <dbReference type="EMBL" id="OBZ72619.1"/>
    </source>
</evidence>
<gene>
    <name evidence="7" type="primary">ZIFL1_0</name>
    <name evidence="7" type="ORF">A0H81_08025</name>
</gene>
<comment type="caution">
    <text evidence="7">The sequence shown here is derived from an EMBL/GenBank/DDBJ whole genome shotgun (WGS) entry which is preliminary data.</text>
</comment>
<evidence type="ECO:0000256" key="3">
    <source>
        <dbReference type="ARBA" id="ARBA00022692"/>
    </source>
</evidence>
<dbReference type="InterPro" id="IPR036259">
    <property type="entry name" value="MFS_trans_sf"/>
</dbReference>
<feature type="transmembrane region" description="Helical" evidence="6">
    <location>
        <begin position="175"/>
        <end position="197"/>
    </location>
</feature>
<keyword evidence="5 6" id="KW-0472">Membrane</keyword>
<sequence>MRRGDCSLPQTERKTVKTPTPLPKLQISILLLLQLAEPITSQCIYPFINQLISELDITGVDERKVGYYAGLIESIFFATEALAMYLDGLLRPPKTFLALVISRSIVGMLNGNIGVIKCMMAELTDSTNIAQGFALMPVVWSVGGTVGPLMGGQLAKPHDRWPSVFKAPFWTRFPYFLPCAASSVFSATIFIITALFLKETVEKSNRTKSNQPPVMAKAGSCGVS</sequence>
<evidence type="ECO:0000256" key="1">
    <source>
        <dbReference type="ARBA" id="ARBA00004141"/>
    </source>
</evidence>
<dbReference type="GO" id="GO:0016020">
    <property type="term" value="C:membrane"/>
    <property type="evidence" value="ECO:0007669"/>
    <property type="project" value="UniProtKB-SubCell"/>
</dbReference>
<evidence type="ECO:0000256" key="5">
    <source>
        <dbReference type="ARBA" id="ARBA00023136"/>
    </source>
</evidence>
<comment type="subcellular location">
    <subcellularLocation>
        <location evidence="1">Membrane</location>
        <topology evidence="1">Multi-pass membrane protein</topology>
    </subcellularLocation>
</comment>
<keyword evidence="3 6" id="KW-0812">Transmembrane</keyword>
<dbReference type="AlphaFoldDB" id="A0A1C7M8A1"/>